<keyword evidence="2" id="KW-1185">Reference proteome</keyword>
<sequence>MGHPPFRCLRRPDAKCSRCNQIGYEAIICKANIQQAVADAQNAQENVQQKNIAQVADEEEEQLFMATCFAISNSSEKWLIDSVSKVKIGNGEHIAVKGKGTVAIKSFKVIFESDQCLTKDANDNEVLKVKMKGKSFALDLMKEEQKAFSATTIATSYAKPAKTHLVTRPLPSAGVVKDVDRRVIRRSGTYKEDT</sequence>
<evidence type="ECO:0000313" key="1">
    <source>
        <dbReference type="EMBL" id="RDX98813.1"/>
    </source>
</evidence>
<protein>
    <submittedName>
        <fullName evidence="1">Uncharacterized protein</fullName>
    </submittedName>
</protein>
<proteinExistence type="predicted"/>
<comment type="caution">
    <text evidence="1">The sequence shown here is derived from an EMBL/GenBank/DDBJ whole genome shotgun (WGS) entry which is preliminary data.</text>
</comment>
<organism evidence="1 2">
    <name type="scientific">Mucuna pruriens</name>
    <name type="common">Velvet bean</name>
    <name type="synonym">Dolichos pruriens</name>
    <dbReference type="NCBI Taxonomy" id="157652"/>
    <lineage>
        <taxon>Eukaryota</taxon>
        <taxon>Viridiplantae</taxon>
        <taxon>Streptophyta</taxon>
        <taxon>Embryophyta</taxon>
        <taxon>Tracheophyta</taxon>
        <taxon>Spermatophyta</taxon>
        <taxon>Magnoliopsida</taxon>
        <taxon>eudicotyledons</taxon>
        <taxon>Gunneridae</taxon>
        <taxon>Pentapetalae</taxon>
        <taxon>rosids</taxon>
        <taxon>fabids</taxon>
        <taxon>Fabales</taxon>
        <taxon>Fabaceae</taxon>
        <taxon>Papilionoideae</taxon>
        <taxon>50 kb inversion clade</taxon>
        <taxon>NPAAA clade</taxon>
        <taxon>indigoferoid/millettioid clade</taxon>
        <taxon>Phaseoleae</taxon>
        <taxon>Mucuna</taxon>
    </lineage>
</organism>
<gene>
    <name evidence="1" type="ORF">CR513_18214</name>
</gene>
<name>A0A371H815_MUCPR</name>
<dbReference type="AlphaFoldDB" id="A0A371H815"/>
<dbReference type="Proteomes" id="UP000257109">
    <property type="component" value="Unassembled WGS sequence"/>
</dbReference>
<accession>A0A371H815</accession>
<reference evidence="1" key="1">
    <citation type="submission" date="2018-05" db="EMBL/GenBank/DDBJ databases">
        <title>Draft genome of Mucuna pruriens seed.</title>
        <authorList>
            <person name="Nnadi N.E."/>
            <person name="Vos R."/>
            <person name="Hasami M.H."/>
            <person name="Devisetty U.K."/>
            <person name="Aguiy J.C."/>
        </authorList>
    </citation>
    <scope>NUCLEOTIDE SEQUENCE [LARGE SCALE GENOMIC DNA]</scope>
    <source>
        <strain evidence="1">JCA_2017</strain>
    </source>
</reference>
<evidence type="ECO:0000313" key="2">
    <source>
        <dbReference type="Proteomes" id="UP000257109"/>
    </source>
</evidence>
<feature type="non-terminal residue" evidence="1">
    <location>
        <position position="1"/>
    </location>
</feature>
<dbReference type="EMBL" id="QJKJ01003368">
    <property type="protein sequence ID" value="RDX98813.1"/>
    <property type="molecule type" value="Genomic_DNA"/>
</dbReference>
<dbReference type="OrthoDB" id="1072921at2759"/>